<dbReference type="OrthoDB" id="9946247at2"/>
<feature type="transmembrane region" description="Helical" evidence="1">
    <location>
        <begin position="6"/>
        <end position="24"/>
    </location>
</feature>
<sequence>MEIELISVIIASAAAIASWGSVVLTRKQYKEQLKDRFKKFRPYFKIKYYNTSDTKQNYWFSLVNEGYPFFVISNARWIGESVIVKSQFNGLMVHSEYKGSTSKETDKYEALVIKIEVKAESNTEGFIEINGFDLENNDFSFKTPLILIENGEIINGEELTFQYLN</sequence>
<accession>A0A221MGS6</accession>
<keyword evidence="3" id="KW-1185">Reference proteome</keyword>
<dbReference type="KEGG" id="vne:CFK40_18350"/>
<protein>
    <submittedName>
        <fullName evidence="2">Uncharacterized protein</fullName>
    </submittedName>
</protein>
<keyword evidence="1" id="KW-0812">Transmembrane</keyword>
<evidence type="ECO:0000313" key="3">
    <source>
        <dbReference type="Proteomes" id="UP000204391"/>
    </source>
</evidence>
<evidence type="ECO:0000313" key="2">
    <source>
        <dbReference type="EMBL" id="ASN06841.1"/>
    </source>
</evidence>
<reference evidence="2 3" key="1">
    <citation type="journal article" date="2003" name="Int. J. Syst. Evol. Microbiol.">
        <title>Virgibacillus carmonensis sp. nov., Virgibacillus necropolis sp. nov. and Virgibacillus picturae sp. nov., three novel species isolated from deteriorated mural paintings, transfer of the species of the genus salibacillus to Virgibacillus, as Virgibacillus marismortui comb. nov. and Virgibacillus salexigens comb. nov., and emended description of the genus Virgibacillus.</title>
        <authorList>
            <person name="Heyrman J."/>
            <person name="Logan N.A."/>
            <person name="Busse H.J."/>
            <person name="Balcaen A."/>
            <person name="Lebbe L."/>
            <person name="Rodriguez-Diaz M."/>
            <person name="Swings J."/>
            <person name="De Vos P."/>
        </authorList>
    </citation>
    <scope>NUCLEOTIDE SEQUENCE [LARGE SCALE GENOMIC DNA]</scope>
    <source>
        <strain evidence="2 3">LMG 19488</strain>
    </source>
</reference>
<keyword evidence="1" id="KW-0472">Membrane</keyword>
<dbReference type="AlphaFoldDB" id="A0A221MGS6"/>
<dbReference type="EMBL" id="CP022437">
    <property type="protein sequence ID" value="ASN06841.1"/>
    <property type="molecule type" value="Genomic_DNA"/>
</dbReference>
<evidence type="ECO:0000256" key="1">
    <source>
        <dbReference type="SAM" id="Phobius"/>
    </source>
</evidence>
<dbReference type="Proteomes" id="UP000204391">
    <property type="component" value="Chromosome"/>
</dbReference>
<name>A0A221MGS6_9BACI</name>
<gene>
    <name evidence="2" type="ORF">CFK40_18350</name>
</gene>
<keyword evidence="1" id="KW-1133">Transmembrane helix</keyword>
<proteinExistence type="predicted"/>
<dbReference type="RefSeq" id="WP_089533837.1">
    <property type="nucleotide sequence ID" value="NZ_CP022437.1"/>
</dbReference>
<organism evidence="2 3">
    <name type="scientific">Virgibacillus necropolis</name>
    <dbReference type="NCBI Taxonomy" id="163877"/>
    <lineage>
        <taxon>Bacteria</taxon>
        <taxon>Bacillati</taxon>
        <taxon>Bacillota</taxon>
        <taxon>Bacilli</taxon>
        <taxon>Bacillales</taxon>
        <taxon>Bacillaceae</taxon>
        <taxon>Virgibacillus</taxon>
    </lineage>
</organism>